<dbReference type="SUPFAM" id="SSF47413">
    <property type="entry name" value="lambda repressor-like DNA-binding domains"/>
    <property type="match status" value="1"/>
</dbReference>
<dbReference type="GO" id="GO:0003677">
    <property type="term" value="F:DNA binding"/>
    <property type="evidence" value="ECO:0007669"/>
    <property type="project" value="InterPro"/>
</dbReference>
<dbReference type="GO" id="GO:0046872">
    <property type="term" value="F:metal ion binding"/>
    <property type="evidence" value="ECO:0007669"/>
    <property type="project" value="UniProtKB-KW"/>
</dbReference>
<dbReference type="SUPFAM" id="SSF81301">
    <property type="entry name" value="Nucleotidyltransferase"/>
    <property type="match status" value="1"/>
</dbReference>
<dbReference type="Pfam" id="PF01381">
    <property type="entry name" value="HTH_3"/>
    <property type="match status" value="1"/>
</dbReference>
<keyword evidence="4" id="KW-0479">Metal-binding</keyword>
<keyword evidence="10" id="KW-1185">Reference proteome</keyword>
<dbReference type="RefSeq" id="WP_185990036.1">
    <property type="nucleotide sequence ID" value="NZ_JACCAE010000001.1"/>
</dbReference>
<dbReference type="InterPro" id="IPR052038">
    <property type="entry name" value="Type-VII_TA_antitoxin"/>
</dbReference>
<comment type="cofactor">
    <cofactor evidence="1">
        <name>Mg(2+)</name>
        <dbReference type="ChEBI" id="CHEBI:18420"/>
    </cofactor>
</comment>
<dbReference type="Gene3D" id="1.10.260.40">
    <property type="entry name" value="lambda repressor-like DNA-binding domains"/>
    <property type="match status" value="1"/>
</dbReference>
<evidence type="ECO:0000256" key="1">
    <source>
        <dbReference type="ARBA" id="ARBA00001946"/>
    </source>
</evidence>
<dbReference type="Proteomes" id="UP000554054">
    <property type="component" value="Unassembled WGS sequence"/>
</dbReference>
<dbReference type="InterPro" id="IPR043519">
    <property type="entry name" value="NT_sf"/>
</dbReference>
<proteinExistence type="predicted"/>
<dbReference type="CDD" id="cd00093">
    <property type="entry name" value="HTH_XRE"/>
    <property type="match status" value="1"/>
</dbReference>
<sequence length="152" mass="16444">MADDYARFLRERRAILSMSQRDLAQASGVKQPLIAAIESGRRHPSQPSRAAIDGAVAMRPSVALAARRQQVRDIFARAGLPEPTVFGSVARGCDRTDSDIDLMVDFTDRHDIVDLLTLEAELSALLTFPVDLVDARMRGVVTGSGAIEAVAL</sequence>
<dbReference type="GO" id="GO:0016779">
    <property type="term" value="F:nucleotidyltransferase activity"/>
    <property type="evidence" value="ECO:0007669"/>
    <property type="project" value="UniProtKB-KW"/>
</dbReference>
<reference evidence="9 10" key="1">
    <citation type="submission" date="2020-07" db="EMBL/GenBank/DDBJ databases">
        <title>Sequencing the genomes of 1000 actinobacteria strains.</title>
        <authorList>
            <person name="Klenk H.-P."/>
        </authorList>
    </citation>
    <scope>NUCLEOTIDE SEQUENCE [LARGE SCALE GENOMIC DNA]</scope>
    <source>
        <strain evidence="9 10">DSM 26154</strain>
    </source>
</reference>
<dbReference type="PROSITE" id="PS50943">
    <property type="entry name" value="HTH_CROC1"/>
    <property type="match status" value="1"/>
</dbReference>
<evidence type="ECO:0000313" key="10">
    <source>
        <dbReference type="Proteomes" id="UP000554054"/>
    </source>
</evidence>
<evidence type="ECO:0000256" key="5">
    <source>
        <dbReference type="ARBA" id="ARBA00022741"/>
    </source>
</evidence>
<keyword evidence="2" id="KW-0808">Transferase</keyword>
<evidence type="ECO:0000256" key="6">
    <source>
        <dbReference type="ARBA" id="ARBA00022840"/>
    </source>
</evidence>
<dbReference type="Pfam" id="PF18765">
    <property type="entry name" value="Polbeta"/>
    <property type="match status" value="1"/>
</dbReference>
<keyword evidence="5" id="KW-0547">Nucleotide-binding</keyword>
<name>A0A852VIX6_9MICO</name>
<accession>A0A852VIX6</accession>
<dbReference type="InterPro" id="IPR001387">
    <property type="entry name" value="Cro/C1-type_HTH"/>
</dbReference>
<evidence type="ECO:0000313" key="9">
    <source>
        <dbReference type="EMBL" id="NYF97057.1"/>
    </source>
</evidence>
<keyword evidence="3" id="KW-0548">Nucleotidyltransferase</keyword>
<organism evidence="9 10">
    <name type="scientific">Janibacter cremeus</name>
    <dbReference type="NCBI Taxonomy" id="1285192"/>
    <lineage>
        <taxon>Bacteria</taxon>
        <taxon>Bacillati</taxon>
        <taxon>Actinomycetota</taxon>
        <taxon>Actinomycetes</taxon>
        <taxon>Micrococcales</taxon>
        <taxon>Intrasporangiaceae</taxon>
        <taxon>Janibacter</taxon>
    </lineage>
</organism>
<dbReference type="SMART" id="SM00530">
    <property type="entry name" value="HTH_XRE"/>
    <property type="match status" value="1"/>
</dbReference>
<evidence type="ECO:0000256" key="7">
    <source>
        <dbReference type="ARBA" id="ARBA00022842"/>
    </source>
</evidence>
<evidence type="ECO:0000259" key="8">
    <source>
        <dbReference type="PROSITE" id="PS50943"/>
    </source>
</evidence>
<dbReference type="InterPro" id="IPR010982">
    <property type="entry name" value="Lambda_DNA-bd_dom_sf"/>
</dbReference>
<dbReference type="EMBL" id="JACCAE010000001">
    <property type="protein sequence ID" value="NYF97057.1"/>
    <property type="molecule type" value="Genomic_DNA"/>
</dbReference>
<protein>
    <recommendedName>
        <fullName evidence="8">HTH cro/C1-type domain-containing protein</fullName>
    </recommendedName>
</protein>
<dbReference type="GO" id="GO:0005524">
    <property type="term" value="F:ATP binding"/>
    <property type="evidence" value="ECO:0007669"/>
    <property type="project" value="UniProtKB-KW"/>
</dbReference>
<dbReference type="PANTHER" id="PTHR33571:SF12">
    <property type="entry name" value="BSL3053 PROTEIN"/>
    <property type="match status" value="1"/>
</dbReference>
<dbReference type="PANTHER" id="PTHR33571">
    <property type="entry name" value="SSL8005 PROTEIN"/>
    <property type="match status" value="1"/>
</dbReference>
<dbReference type="InterPro" id="IPR041633">
    <property type="entry name" value="Polbeta"/>
</dbReference>
<keyword evidence="7" id="KW-0460">Magnesium</keyword>
<gene>
    <name evidence="9" type="ORF">BJY20_000449</name>
</gene>
<dbReference type="Gene3D" id="3.30.460.10">
    <property type="entry name" value="Beta Polymerase, domain 2"/>
    <property type="match status" value="1"/>
</dbReference>
<comment type="caution">
    <text evidence="9">The sequence shown here is derived from an EMBL/GenBank/DDBJ whole genome shotgun (WGS) entry which is preliminary data.</text>
</comment>
<dbReference type="CDD" id="cd05403">
    <property type="entry name" value="NT_KNTase_like"/>
    <property type="match status" value="1"/>
</dbReference>
<dbReference type="AlphaFoldDB" id="A0A852VIX6"/>
<keyword evidence="6" id="KW-0067">ATP-binding</keyword>
<feature type="domain" description="HTH cro/C1-type" evidence="8">
    <location>
        <begin position="9"/>
        <end position="46"/>
    </location>
</feature>
<evidence type="ECO:0000256" key="2">
    <source>
        <dbReference type="ARBA" id="ARBA00022679"/>
    </source>
</evidence>
<evidence type="ECO:0000256" key="3">
    <source>
        <dbReference type="ARBA" id="ARBA00022695"/>
    </source>
</evidence>
<evidence type="ECO:0000256" key="4">
    <source>
        <dbReference type="ARBA" id="ARBA00022723"/>
    </source>
</evidence>